<dbReference type="PANTHER" id="PTHR42695:SF5">
    <property type="entry name" value="GLUTAMINE AMIDOTRANSFERASE YLR126C-RELATED"/>
    <property type="match status" value="1"/>
</dbReference>
<proteinExistence type="predicted"/>
<keyword evidence="2" id="KW-0378">Hydrolase</keyword>
<accession>A0ABW8NGG7</accession>
<reference evidence="2 3" key="1">
    <citation type="submission" date="2024-03" db="EMBL/GenBank/DDBJ databases">
        <title>High-quality draft genome sequence of Oceanobacter sp. wDCs-4.</title>
        <authorList>
            <person name="Dong C."/>
        </authorList>
    </citation>
    <scope>NUCLEOTIDE SEQUENCE [LARGE SCALE GENOMIC DNA]</scope>
    <source>
        <strain evidence="3">wDCs-4</strain>
    </source>
</reference>
<dbReference type="Pfam" id="PF00117">
    <property type="entry name" value="GATase"/>
    <property type="match status" value="1"/>
</dbReference>
<dbReference type="InterPro" id="IPR029062">
    <property type="entry name" value="Class_I_gatase-like"/>
</dbReference>
<evidence type="ECO:0000259" key="1">
    <source>
        <dbReference type="Pfam" id="PF00117"/>
    </source>
</evidence>
<gene>
    <name evidence="2" type="ORF">WG929_06475</name>
</gene>
<sequence length="242" mass="26966">MKIAAIMAGGMDGEVESGRIGETVATRGGTLQWFYRRLGDGVPTSTNGFDALIVFGGEHSVHDPELKPYFDGLGECIRRFHQQGKPVLGSCLGCQAIAYAFGAEVKPQGFLEYGFTRLSLSAAARTDLLLQGLDEQPLLFEMHSDTFDLPDGAVALMSGDQVPNQAFRMGTTTWAFQCHFEVTPHIVDIWNRRELIGNPEKNQDDVNRMIQQTQQDFEQYQQAQTLFARTLMNRWLDQVEAG</sequence>
<organism evidence="2 3">
    <name type="scientific">Oceanobacter antarcticus</name>
    <dbReference type="NCBI Taxonomy" id="3133425"/>
    <lineage>
        <taxon>Bacteria</taxon>
        <taxon>Pseudomonadati</taxon>
        <taxon>Pseudomonadota</taxon>
        <taxon>Gammaproteobacteria</taxon>
        <taxon>Oceanospirillales</taxon>
        <taxon>Oceanospirillaceae</taxon>
        <taxon>Oceanobacter</taxon>
    </lineage>
</organism>
<keyword evidence="3" id="KW-1185">Reference proteome</keyword>
<dbReference type="InterPro" id="IPR044992">
    <property type="entry name" value="ChyE-like"/>
</dbReference>
<protein>
    <submittedName>
        <fullName evidence="2">Type 1 glutamine amidotransferase</fullName>
        <ecNumber evidence="2">3.4.-.-</ecNumber>
    </submittedName>
</protein>
<dbReference type="EMBL" id="JBBKTX010000006">
    <property type="protein sequence ID" value="MFK4752048.1"/>
    <property type="molecule type" value="Genomic_DNA"/>
</dbReference>
<comment type="caution">
    <text evidence="2">The sequence shown here is derived from an EMBL/GenBank/DDBJ whole genome shotgun (WGS) entry which is preliminary data.</text>
</comment>
<dbReference type="InterPro" id="IPR017926">
    <property type="entry name" value="GATASE"/>
</dbReference>
<dbReference type="PROSITE" id="PS51273">
    <property type="entry name" value="GATASE_TYPE_1"/>
    <property type="match status" value="1"/>
</dbReference>
<dbReference type="Gene3D" id="3.40.50.880">
    <property type="match status" value="1"/>
</dbReference>
<feature type="domain" description="Glutamine amidotransferase" evidence="1">
    <location>
        <begin position="47"/>
        <end position="184"/>
    </location>
</feature>
<evidence type="ECO:0000313" key="2">
    <source>
        <dbReference type="EMBL" id="MFK4752048.1"/>
    </source>
</evidence>
<keyword evidence="2" id="KW-0315">Glutamine amidotransferase</keyword>
<dbReference type="CDD" id="cd01741">
    <property type="entry name" value="GATase1_1"/>
    <property type="match status" value="1"/>
</dbReference>
<dbReference type="RefSeq" id="WP_416205386.1">
    <property type="nucleotide sequence ID" value="NZ_JBBKTX010000006.1"/>
</dbReference>
<dbReference type="PANTHER" id="PTHR42695">
    <property type="entry name" value="GLUTAMINE AMIDOTRANSFERASE YLR126C-RELATED"/>
    <property type="match status" value="1"/>
</dbReference>
<dbReference type="EC" id="3.4.-.-" evidence="2"/>
<dbReference type="Proteomes" id="UP001620597">
    <property type="component" value="Unassembled WGS sequence"/>
</dbReference>
<dbReference type="GO" id="GO:0016787">
    <property type="term" value="F:hydrolase activity"/>
    <property type="evidence" value="ECO:0007669"/>
    <property type="project" value="UniProtKB-KW"/>
</dbReference>
<dbReference type="SUPFAM" id="SSF52317">
    <property type="entry name" value="Class I glutamine amidotransferase-like"/>
    <property type="match status" value="1"/>
</dbReference>
<evidence type="ECO:0000313" key="3">
    <source>
        <dbReference type="Proteomes" id="UP001620597"/>
    </source>
</evidence>
<name>A0ABW8NGG7_9GAMM</name>